<comment type="caution">
    <text evidence="3">The sequence shown here is derived from an EMBL/GenBank/DDBJ whole genome shotgun (WGS) entry which is preliminary data.</text>
</comment>
<sequence length="646" mass="71627">MDRLLNCFRCKKSQEKAPRENRLAASQKVCYGVGHIMNDLAANAWYSYLIIYLTKVARLSNSHTGLVVMLGQVTDGIFTPITAILNDKTVCRYGRRKIWHLLGSIFVSFSFPLLFTRLLDDKASDSLKLAYYISIAAVFQFGWGCVQISHLSLIPEIAIRESEKVELNAIRSALRFVCGIFVFGVTWILLGRSSEASISSSMWQQFMYLGIIIVGTGSVFNVIFHVGIKEPPSDALRQWLEEQKNGGKQNSDKFRRKGSERKGLLTQALYQPASPSRRSGASPAVVAVQSESIQTSVESTGTPHSSQEIVDKSAILGGGRSKRQWIRNPGMYKMGFVYICTRLYVNISQSYLPLYLTETMQFEKESIAYFPLVVLVTGVVASTAVKPLNKRLGSKITFCLGAMMAISSSFWFFVQNVDGRKAVYATSMLMGSGGSVMLVTSQSWIAQLIGHDKSSGGFRVRFIGFFDKVVSGAIFAIIQELNPRKDQRVECFTCDEYTRHVQGIVPGAVAVLGLLSVMVFFESIFVCKRKAKTSDAAIQVNLDDIRGDDETSSSGIETASITEKAESEVCNTGSVANGVSQDRIVDYSFESRNFKPRASNNNGEFCCYALGIAIASFSHFRSKNNLIVCSSRLYETNKERKPDRLT</sequence>
<comment type="similarity">
    <text evidence="1">Belongs to the major facilitator superfamily.</text>
</comment>
<dbReference type="InterPro" id="IPR039672">
    <property type="entry name" value="MFS_2"/>
</dbReference>
<dbReference type="GO" id="GO:0015293">
    <property type="term" value="F:symporter activity"/>
    <property type="evidence" value="ECO:0007669"/>
    <property type="project" value="InterPro"/>
</dbReference>
<name>A0A9W9YJX8_9CNID</name>
<dbReference type="Proteomes" id="UP001163046">
    <property type="component" value="Unassembled WGS sequence"/>
</dbReference>
<dbReference type="CDD" id="cd17491">
    <property type="entry name" value="MFS_MFSD12"/>
    <property type="match status" value="1"/>
</dbReference>
<evidence type="ECO:0000256" key="1">
    <source>
        <dbReference type="ARBA" id="ARBA00008335"/>
    </source>
</evidence>
<keyword evidence="2" id="KW-0472">Membrane</keyword>
<dbReference type="FunFam" id="1.20.1250.20:FF:000431">
    <property type="entry name" value="Predicted protein"/>
    <property type="match status" value="1"/>
</dbReference>
<evidence type="ECO:0000313" key="3">
    <source>
        <dbReference type="EMBL" id="KAJ7354725.1"/>
    </source>
</evidence>
<organism evidence="3 4">
    <name type="scientific">Desmophyllum pertusum</name>
    <dbReference type="NCBI Taxonomy" id="174260"/>
    <lineage>
        <taxon>Eukaryota</taxon>
        <taxon>Metazoa</taxon>
        <taxon>Cnidaria</taxon>
        <taxon>Anthozoa</taxon>
        <taxon>Hexacorallia</taxon>
        <taxon>Scleractinia</taxon>
        <taxon>Caryophylliina</taxon>
        <taxon>Caryophylliidae</taxon>
        <taxon>Desmophyllum</taxon>
    </lineage>
</organism>
<evidence type="ECO:0000256" key="2">
    <source>
        <dbReference type="SAM" id="Phobius"/>
    </source>
</evidence>
<dbReference type="InterPro" id="IPR036259">
    <property type="entry name" value="MFS_trans_sf"/>
</dbReference>
<feature type="transmembrane region" description="Helical" evidence="2">
    <location>
        <begin position="458"/>
        <end position="478"/>
    </location>
</feature>
<dbReference type="Pfam" id="PF13347">
    <property type="entry name" value="MFS_2"/>
    <property type="match status" value="2"/>
</dbReference>
<feature type="transmembrane region" description="Helical" evidence="2">
    <location>
        <begin position="131"/>
        <end position="153"/>
    </location>
</feature>
<keyword evidence="2" id="KW-0812">Transmembrane</keyword>
<accession>A0A9W9YJX8</accession>
<protein>
    <submittedName>
        <fullName evidence="3">Major facilitator super domain-containing protein 12</fullName>
    </submittedName>
</protein>
<feature type="transmembrane region" description="Helical" evidence="2">
    <location>
        <begin position="330"/>
        <end position="347"/>
    </location>
</feature>
<feature type="transmembrane region" description="Helical" evidence="2">
    <location>
        <begin position="98"/>
        <end position="119"/>
    </location>
</feature>
<gene>
    <name evidence="3" type="primary">MFSD12_14</name>
    <name evidence="3" type="ORF">OS493_030501</name>
</gene>
<feature type="transmembrane region" description="Helical" evidence="2">
    <location>
        <begin position="367"/>
        <end position="385"/>
    </location>
</feature>
<dbReference type="OrthoDB" id="1730117at2759"/>
<reference evidence="3" key="1">
    <citation type="submission" date="2023-01" db="EMBL/GenBank/DDBJ databases">
        <title>Genome assembly of the deep-sea coral Lophelia pertusa.</title>
        <authorList>
            <person name="Herrera S."/>
            <person name="Cordes E."/>
        </authorList>
    </citation>
    <scope>NUCLEOTIDE SEQUENCE</scope>
    <source>
        <strain evidence="3">USNM1676648</strain>
        <tissue evidence="3">Polyp</tissue>
    </source>
</reference>
<dbReference type="SUPFAM" id="SSF103473">
    <property type="entry name" value="MFS general substrate transporter"/>
    <property type="match status" value="1"/>
</dbReference>
<keyword evidence="2" id="KW-1133">Transmembrane helix</keyword>
<dbReference type="PANTHER" id="PTHR11328">
    <property type="entry name" value="MAJOR FACILITATOR SUPERFAMILY DOMAIN-CONTAINING PROTEIN"/>
    <property type="match status" value="1"/>
</dbReference>
<dbReference type="EMBL" id="MU827334">
    <property type="protein sequence ID" value="KAJ7354725.1"/>
    <property type="molecule type" value="Genomic_DNA"/>
</dbReference>
<dbReference type="AlphaFoldDB" id="A0A9W9YJX8"/>
<dbReference type="GO" id="GO:0005886">
    <property type="term" value="C:plasma membrane"/>
    <property type="evidence" value="ECO:0007669"/>
    <property type="project" value="TreeGrafter"/>
</dbReference>
<dbReference type="GO" id="GO:0008643">
    <property type="term" value="P:carbohydrate transport"/>
    <property type="evidence" value="ECO:0007669"/>
    <property type="project" value="InterPro"/>
</dbReference>
<feature type="transmembrane region" description="Helical" evidence="2">
    <location>
        <begin position="206"/>
        <end position="228"/>
    </location>
</feature>
<proteinExistence type="inferred from homology"/>
<keyword evidence="4" id="KW-1185">Reference proteome</keyword>
<dbReference type="Gene3D" id="1.20.1250.20">
    <property type="entry name" value="MFS general substrate transporter like domains"/>
    <property type="match status" value="1"/>
</dbReference>
<dbReference type="PANTHER" id="PTHR11328:SF28">
    <property type="entry name" value="MAJOR FACILITATOR SUPERFAMILY DOMAIN-CONTAINING PROTEIN 12"/>
    <property type="match status" value="1"/>
</dbReference>
<feature type="transmembrane region" description="Helical" evidence="2">
    <location>
        <begin position="504"/>
        <end position="527"/>
    </location>
</feature>
<feature type="transmembrane region" description="Helical" evidence="2">
    <location>
        <begin position="426"/>
        <end position="446"/>
    </location>
</feature>
<evidence type="ECO:0000313" key="4">
    <source>
        <dbReference type="Proteomes" id="UP001163046"/>
    </source>
</evidence>
<feature type="transmembrane region" description="Helical" evidence="2">
    <location>
        <begin position="173"/>
        <end position="190"/>
    </location>
</feature>
<feature type="transmembrane region" description="Helical" evidence="2">
    <location>
        <begin position="397"/>
        <end position="414"/>
    </location>
</feature>